<keyword evidence="1" id="KW-1133">Transmembrane helix</keyword>
<feature type="transmembrane region" description="Helical" evidence="1">
    <location>
        <begin position="43"/>
        <end position="64"/>
    </location>
</feature>
<feature type="transmembrane region" description="Helical" evidence="1">
    <location>
        <begin position="118"/>
        <end position="139"/>
    </location>
</feature>
<keyword evidence="3" id="KW-1185">Reference proteome</keyword>
<feature type="transmembrane region" description="Helical" evidence="1">
    <location>
        <begin position="70"/>
        <end position="88"/>
    </location>
</feature>
<organism evidence="2 3">
    <name type="scientific">Streptococcus panodentis</name>
    <dbReference type="NCBI Taxonomy" id="1581472"/>
    <lineage>
        <taxon>Bacteria</taxon>
        <taxon>Bacillati</taxon>
        <taxon>Bacillota</taxon>
        <taxon>Bacilli</taxon>
        <taxon>Lactobacillales</taxon>
        <taxon>Streptococcaceae</taxon>
        <taxon>Streptococcus</taxon>
    </lineage>
</organism>
<reference evidence="2 3" key="1">
    <citation type="submission" date="2018-05" db="EMBL/GenBank/DDBJ databases">
        <title>Draft genome sequence of Streptococcus panodentis CCUG 70867T.</title>
        <authorList>
            <person name="Salva-Serra F."/>
            <person name="Mendez V."/>
            <person name="Jaen-Luchoro D."/>
            <person name="Gonzales-Siles L."/>
            <person name="Karlsson R."/>
            <person name="Engstrom-Jakobsson H."/>
            <person name="Busquets A."/>
            <person name="Gomila M."/>
            <person name="Pineiro-Iglesias B."/>
            <person name="Bennasar-Figueras A."/>
            <person name="Seeger M."/>
            <person name="Moore E."/>
        </authorList>
    </citation>
    <scope>NUCLEOTIDE SEQUENCE [LARGE SCALE GENOMIC DNA]</scope>
    <source>
        <strain evidence="2 3">CCUG 70867</strain>
    </source>
</reference>
<evidence type="ECO:0000313" key="3">
    <source>
        <dbReference type="Proteomes" id="UP001519349"/>
    </source>
</evidence>
<sequence length="184" mass="21344">MSKLKDMLFIGNFQNKNIYYHFNSGKLYSNDEEPGKQWDSSRAILVSGLLLTNVLGAIGSFVFSNIFIKYGLLLTTVLAIILVIEWALKPRYQPELILFDSKRYFGWSNFLEQSKSTLFFIWPTGIVTAFLMTFFLLAYLQKATFYNYLLFASLFFVAYVSVFKTRPIKRFIVLRKLLKEASNG</sequence>
<comment type="caution">
    <text evidence="2">The sequence shown here is derived from an EMBL/GenBank/DDBJ whole genome shotgun (WGS) entry which is preliminary data.</text>
</comment>
<dbReference type="Proteomes" id="UP001519349">
    <property type="component" value="Unassembled WGS sequence"/>
</dbReference>
<dbReference type="EMBL" id="QFAY01000039">
    <property type="protein sequence ID" value="MBP2622221.1"/>
    <property type="molecule type" value="Genomic_DNA"/>
</dbReference>
<proteinExistence type="predicted"/>
<keyword evidence="1" id="KW-0472">Membrane</keyword>
<evidence type="ECO:0000313" key="2">
    <source>
        <dbReference type="EMBL" id="MBP2622221.1"/>
    </source>
</evidence>
<evidence type="ECO:0008006" key="4">
    <source>
        <dbReference type="Google" id="ProtNLM"/>
    </source>
</evidence>
<feature type="transmembrane region" description="Helical" evidence="1">
    <location>
        <begin position="145"/>
        <end position="163"/>
    </location>
</feature>
<keyword evidence="1" id="KW-0812">Transmembrane</keyword>
<dbReference type="RefSeq" id="WP_209552120.1">
    <property type="nucleotide sequence ID" value="NZ_QFAY01000039.1"/>
</dbReference>
<name>A0ABS5B0M3_9STRE</name>
<protein>
    <recommendedName>
        <fullName evidence="4">DUF443 family protein</fullName>
    </recommendedName>
</protein>
<gene>
    <name evidence="2" type="ORF">DHL47_13005</name>
</gene>
<accession>A0ABS5B0M3</accession>
<evidence type="ECO:0000256" key="1">
    <source>
        <dbReference type="SAM" id="Phobius"/>
    </source>
</evidence>